<dbReference type="STRING" id="332411.VI06_07915"/>
<dbReference type="GO" id="GO:0016020">
    <property type="term" value="C:membrane"/>
    <property type="evidence" value="ECO:0007669"/>
    <property type="project" value="UniProtKB-SubCell"/>
</dbReference>
<protein>
    <recommendedName>
        <fullName evidence="6">Yip1 domain-containing protein</fullName>
    </recommendedName>
</protein>
<dbReference type="AlphaFoldDB" id="A0A3G9GJB5"/>
<organism evidence="7 8">
    <name type="scientific">Aquitalea magnusonii</name>
    <dbReference type="NCBI Taxonomy" id="332411"/>
    <lineage>
        <taxon>Bacteria</taxon>
        <taxon>Pseudomonadati</taxon>
        <taxon>Pseudomonadota</taxon>
        <taxon>Betaproteobacteria</taxon>
        <taxon>Neisseriales</taxon>
        <taxon>Chromobacteriaceae</taxon>
        <taxon>Aquitalea</taxon>
    </lineage>
</organism>
<evidence type="ECO:0000313" key="8">
    <source>
        <dbReference type="Proteomes" id="UP000198290"/>
    </source>
</evidence>
<evidence type="ECO:0000256" key="3">
    <source>
        <dbReference type="ARBA" id="ARBA00022989"/>
    </source>
</evidence>
<dbReference type="Pfam" id="PF04893">
    <property type="entry name" value="Yip1"/>
    <property type="match status" value="1"/>
</dbReference>
<accession>A0A3G9GJB5</accession>
<dbReference type="KEGG" id="amah:DLM_2770"/>
<feature type="transmembrane region" description="Helical" evidence="5">
    <location>
        <begin position="128"/>
        <end position="148"/>
    </location>
</feature>
<feature type="transmembrane region" description="Helical" evidence="5">
    <location>
        <begin position="100"/>
        <end position="122"/>
    </location>
</feature>
<feature type="transmembrane region" description="Helical" evidence="5">
    <location>
        <begin position="70"/>
        <end position="88"/>
    </location>
</feature>
<name>A0A3G9GJB5_9NEIS</name>
<dbReference type="OrthoDB" id="8526565at2"/>
<reference evidence="8" key="1">
    <citation type="journal article" date="2017" name="Biotechnol. Biofuels">
        <title>Evaluation of environmental bacterial communities as a factor affecting the growth of duckweed Lemna minor.</title>
        <authorList>
            <person name="Ishizawa H."/>
            <person name="Kuroda M."/>
            <person name="Morikawa M."/>
            <person name="Ike M."/>
        </authorList>
    </citation>
    <scope>NUCLEOTIDE SEQUENCE [LARGE SCALE GENOMIC DNA]</scope>
    <source>
        <strain evidence="8">H3</strain>
    </source>
</reference>
<dbReference type="Proteomes" id="UP000198290">
    <property type="component" value="Chromosome"/>
</dbReference>
<evidence type="ECO:0000256" key="2">
    <source>
        <dbReference type="ARBA" id="ARBA00022692"/>
    </source>
</evidence>
<reference evidence="8" key="3">
    <citation type="journal article" date="2017" name="Plant Physiol. Biochem.">
        <title>Differential oxidative and antioxidative response of duckweed Lemna minor toward plant growth promoting/inhibiting bacteria.</title>
        <authorList>
            <person name="Ishizawa H."/>
            <person name="Kuroda M."/>
            <person name="Morikawa M."/>
            <person name="Ike M."/>
        </authorList>
    </citation>
    <scope>NUCLEOTIDE SEQUENCE [LARGE SCALE GENOMIC DNA]</scope>
    <source>
        <strain evidence="8">H3</strain>
    </source>
</reference>
<proteinExistence type="predicted"/>
<evidence type="ECO:0000256" key="1">
    <source>
        <dbReference type="ARBA" id="ARBA00004141"/>
    </source>
</evidence>
<keyword evidence="2 5" id="KW-0812">Transmembrane</keyword>
<sequence>MNLQHPLQMIYSSRHGWDQLGQRHPSVAHSFVKIVVPASLFAAGMVQYTAVYHADSYAPGLAMQNWQQASLILLLTSWLAVALMGWVIRQSVHAASRPAFADCYRLAALVPLPIWLSALSLLLPYPLLNMSCAVLGLAASAGLLYHGLDAWFEHDDSVHTLSLAYTIFAIGALVWLFVVALLLLPLL</sequence>
<evidence type="ECO:0000256" key="5">
    <source>
        <dbReference type="SAM" id="Phobius"/>
    </source>
</evidence>
<evidence type="ECO:0000256" key="4">
    <source>
        <dbReference type="ARBA" id="ARBA00023136"/>
    </source>
</evidence>
<comment type="subcellular location">
    <subcellularLocation>
        <location evidence="1">Membrane</location>
        <topology evidence="1">Multi-pass membrane protein</topology>
    </subcellularLocation>
</comment>
<keyword evidence="4 5" id="KW-0472">Membrane</keyword>
<keyword evidence="3 5" id="KW-1133">Transmembrane helix</keyword>
<feature type="transmembrane region" description="Helical" evidence="5">
    <location>
        <begin position="31"/>
        <end position="50"/>
    </location>
</feature>
<feature type="domain" description="Yip1" evidence="6">
    <location>
        <begin position="9"/>
        <end position="176"/>
    </location>
</feature>
<evidence type="ECO:0000259" key="6">
    <source>
        <dbReference type="Pfam" id="PF04893"/>
    </source>
</evidence>
<reference evidence="7 8" key="2">
    <citation type="journal article" date="2017" name="Genome Announc.">
        <title>Draft genome sequence of Aquitalea magnusonii strain H3, a plant growth-promoting bacterium of duckweed Lemna minor.</title>
        <authorList>
            <person name="Ishizawa H."/>
            <person name="Kuroda M."/>
            <person name="Ike M."/>
        </authorList>
    </citation>
    <scope>NUCLEOTIDE SEQUENCE [LARGE SCALE GENOMIC DNA]</scope>
    <source>
        <strain evidence="7 8">H3</strain>
    </source>
</reference>
<dbReference type="EMBL" id="AP018823">
    <property type="protein sequence ID" value="BBF86371.1"/>
    <property type="molecule type" value="Genomic_DNA"/>
</dbReference>
<feature type="transmembrane region" description="Helical" evidence="5">
    <location>
        <begin position="160"/>
        <end position="184"/>
    </location>
</feature>
<evidence type="ECO:0000313" key="7">
    <source>
        <dbReference type="EMBL" id="BBF86371.1"/>
    </source>
</evidence>
<gene>
    <name evidence="7" type="ORF">DLM_2770</name>
</gene>
<dbReference type="InterPro" id="IPR006977">
    <property type="entry name" value="Yip1_dom"/>
</dbReference>
<dbReference type="RefSeq" id="WP_089084586.1">
    <property type="nucleotide sequence ID" value="NZ_AP018823.1"/>
</dbReference>
<keyword evidence="8" id="KW-1185">Reference proteome</keyword>